<protein>
    <submittedName>
        <fullName evidence="3">Putative ParA protein</fullName>
    </submittedName>
</protein>
<dbReference type="InterPro" id="IPR050678">
    <property type="entry name" value="DNA_Partitioning_ATPase"/>
</dbReference>
<evidence type="ECO:0000259" key="2">
    <source>
        <dbReference type="Pfam" id="PF13614"/>
    </source>
</evidence>
<proteinExistence type="predicted"/>
<dbReference type="InterPro" id="IPR025669">
    <property type="entry name" value="AAA_dom"/>
</dbReference>
<dbReference type="PANTHER" id="PTHR13696:SF99">
    <property type="entry name" value="COBYRINIC ACID AC-DIAMIDE SYNTHASE"/>
    <property type="match status" value="1"/>
</dbReference>
<dbReference type="PANTHER" id="PTHR13696">
    <property type="entry name" value="P-LOOP CONTAINING NUCLEOSIDE TRIPHOSPHATE HYDROLASE"/>
    <property type="match status" value="1"/>
</dbReference>
<accession>Q8VME5</accession>
<feature type="compositionally biased region" description="Polar residues" evidence="1">
    <location>
        <begin position="14"/>
        <end position="23"/>
    </location>
</feature>
<name>Q8VME5_PSEPU</name>
<evidence type="ECO:0000313" key="3">
    <source>
        <dbReference type="EMBL" id="CAC86872.1"/>
    </source>
</evidence>
<gene>
    <name evidence="3" type="primary">parA</name>
</gene>
<dbReference type="SUPFAM" id="SSF52540">
    <property type="entry name" value="P-loop containing nucleoside triphosphate hydrolases"/>
    <property type="match status" value="1"/>
</dbReference>
<dbReference type="Pfam" id="PF13614">
    <property type="entry name" value="AAA_31"/>
    <property type="match status" value="1"/>
</dbReference>
<dbReference type="CDD" id="cd02042">
    <property type="entry name" value="ParAB_family"/>
    <property type="match status" value="1"/>
</dbReference>
<sequence>MAIHHAQKTVENGVCSNFPTSGRNPRFRRDAGEQPGAAQAAHPGQQERCARKPTRTTHADVGRSVASQGLRFSRARNSHADPVSHINSRMREFLVNPFLGLTTGFTDVSMIPLSTNRSIGDNRKVTMKRTAVANQKGGVGKTTLEAHLACYAAEQGKRVLVLDLDESDLSQFFPPIEDGDDTPYLMASQLFTDEHAGFIPRQVAPNIWLIEADVALLDVDDMELDVVTNLGKALDRFNDEFDLCLIDTPPNLQRRMIAALAASDSVVTPFNISAFTLARMPKLMATIETVQDQYNPDLRFLGFLPNLINSRSTEELEILPSLREEHGDAMFNEQITHRPCINKSLAAGNPVWRKARSGSQRDAGKEMKRACAAVLSKVFSE</sequence>
<evidence type="ECO:0000256" key="1">
    <source>
        <dbReference type="SAM" id="MobiDB-lite"/>
    </source>
</evidence>
<dbReference type="AlphaFoldDB" id="Q8VME5"/>
<feature type="region of interest" description="Disordered" evidence="1">
    <location>
        <begin position="1"/>
        <end position="67"/>
    </location>
</feature>
<organism evidence="3">
    <name type="scientific">Pseudomonas putida</name>
    <name type="common">Arthrobacter siderocapsulatus</name>
    <dbReference type="NCBI Taxonomy" id="303"/>
    <lineage>
        <taxon>Bacteria</taxon>
        <taxon>Pseudomonadati</taxon>
        <taxon>Pseudomonadota</taxon>
        <taxon>Gammaproteobacteria</taxon>
        <taxon>Pseudomonadales</taxon>
        <taxon>Pseudomonadaceae</taxon>
        <taxon>Pseudomonas</taxon>
    </lineage>
</organism>
<dbReference type="Gene3D" id="3.40.50.300">
    <property type="entry name" value="P-loop containing nucleotide triphosphate hydrolases"/>
    <property type="match status" value="1"/>
</dbReference>
<geneLocation type="plasmid" evidence="3">
    <name>pWW0</name>
</geneLocation>
<dbReference type="EMBL" id="AJ344068">
    <property type="protein sequence ID" value="CAC86872.1"/>
    <property type="molecule type" value="Genomic_DNA"/>
</dbReference>
<feature type="domain" description="AAA" evidence="2">
    <location>
        <begin position="127"/>
        <end position="299"/>
    </location>
</feature>
<feature type="compositionally biased region" description="Low complexity" evidence="1">
    <location>
        <begin position="33"/>
        <end position="47"/>
    </location>
</feature>
<reference evidence="3" key="1">
    <citation type="journal article" date="2002" name="Environ. Microbiol.">
        <title>Complete sequence of the IncP-9 TOL plasmid pWW0 from Pseudomonas putida.</title>
        <authorList>
            <person name="Greated A."/>
            <person name="Lambertson L."/>
            <person name="Williams P.A."/>
            <person name="Thomas C.M."/>
        </authorList>
    </citation>
    <scope>NUCLEOTIDE SEQUENCE [LARGE SCALE GENOMIC DNA]</scope>
    <source>
        <plasmid evidence="3">pWW0</plasmid>
    </source>
</reference>
<dbReference type="InterPro" id="IPR027417">
    <property type="entry name" value="P-loop_NTPase"/>
</dbReference>
<keyword evidence="3" id="KW-0614">Plasmid</keyword>